<evidence type="ECO:0000313" key="3">
    <source>
        <dbReference type="EMBL" id="MBW8487547.1"/>
    </source>
</evidence>
<feature type="domain" description="DUF8094" evidence="2">
    <location>
        <begin position="33"/>
        <end position="317"/>
    </location>
</feature>
<reference evidence="3 4" key="1">
    <citation type="submission" date="2021-07" db="EMBL/GenBank/DDBJ databases">
        <title>Actinomadura sp. PM05-2 isolated from lichen.</title>
        <authorList>
            <person name="Somphong A."/>
            <person name="Phongsopitanun W."/>
            <person name="Tanasupawat S."/>
            <person name="Peongsungnone V."/>
        </authorList>
    </citation>
    <scope>NUCLEOTIDE SEQUENCE [LARGE SCALE GENOMIC DNA]</scope>
    <source>
        <strain evidence="3 4">PM05-2</strain>
    </source>
</reference>
<name>A0ABS7G4B2_9ACTN</name>
<dbReference type="InterPro" id="IPR058407">
    <property type="entry name" value="DUF8094"/>
</dbReference>
<feature type="chain" id="PRO_5047016613" description="DUF8094 domain-containing protein" evidence="1">
    <location>
        <begin position="21"/>
        <end position="319"/>
    </location>
</feature>
<feature type="signal peptide" evidence="1">
    <location>
        <begin position="1"/>
        <end position="20"/>
    </location>
</feature>
<dbReference type="Proteomes" id="UP000774570">
    <property type="component" value="Unassembled WGS sequence"/>
</dbReference>
<dbReference type="RefSeq" id="WP_220170784.1">
    <property type="nucleotide sequence ID" value="NZ_JAIBOA010000036.1"/>
</dbReference>
<comment type="caution">
    <text evidence="3">The sequence shown here is derived from an EMBL/GenBank/DDBJ whole genome shotgun (WGS) entry which is preliminary data.</text>
</comment>
<evidence type="ECO:0000259" key="2">
    <source>
        <dbReference type="Pfam" id="PF26366"/>
    </source>
</evidence>
<keyword evidence="4" id="KW-1185">Reference proteome</keyword>
<dbReference type="InterPro" id="IPR006311">
    <property type="entry name" value="TAT_signal"/>
</dbReference>
<proteinExistence type="predicted"/>
<gene>
    <name evidence="3" type="ORF">K1Y72_34695</name>
</gene>
<organism evidence="3 4">
    <name type="scientific">Actinomadura parmotrematis</name>
    <dbReference type="NCBI Taxonomy" id="2864039"/>
    <lineage>
        <taxon>Bacteria</taxon>
        <taxon>Bacillati</taxon>
        <taxon>Actinomycetota</taxon>
        <taxon>Actinomycetes</taxon>
        <taxon>Streptosporangiales</taxon>
        <taxon>Thermomonosporaceae</taxon>
        <taxon>Actinomadura</taxon>
    </lineage>
</organism>
<sequence length="319" mass="32192">MTARSTVLLASALLASGLAAGCSDDAASAAPAALARPEAERVLARYAAAADHAGRSLDAAGLPAVETAPLLAMDGASIKLRKAVGRKTTPLKFTDTAFLIPRAAGYPRWFAVDAMSGSGKDLLRHALLFTQARAGAPWLATADPYPADDPLAAVALDADGLATAVPAGNTGLPLAPGKLAAAHAALLSKGPKAPAAQGLAAGPKTTEAYRALRAGQAALAAKGITLASTFAPAPVPAYALRTRGGGAVVWYTIRQNEEYSSAHAGRLSVSGDLVGLVPPRRVRTRMTSTVLVSYLATVPRKGAAPVSGMYRKAVSAGGS</sequence>
<dbReference type="Pfam" id="PF26366">
    <property type="entry name" value="DUF8094"/>
    <property type="match status" value="1"/>
</dbReference>
<evidence type="ECO:0000256" key="1">
    <source>
        <dbReference type="SAM" id="SignalP"/>
    </source>
</evidence>
<dbReference type="PROSITE" id="PS51318">
    <property type="entry name" value="TAT"/>
    <property type="match status" value="1"/>
</dbReference>
<evidence type="ECO:0000313" key="4">
    <source>
        <dbReference type="Proteomes" id="UP000774570"/>
    </source>
</evidence>
<dbReference type="EMBL" id="JAIBOA010000036">
    <property type="protein sequence ID" value="MBW8487547.1"/>
    <property type="molecule type" value="Genomic_DNA"/>
</dbReference>
<accession>A0ABS7G4B2</accession>
<keyword evidence="1" id="KW-0732">Signal</keyword>
<protein>
    <recommendedName>
        <fullName evidence="2">DUF8094 domain-containing protein</fullName>
    </recommendedName>
</protein>
<dbReference type="PROSITE" id="PS51257">
    <property type="entry name" value="PROKAR_LIPOPROTEIN"/>
    <property type="match status" value="1"/>
</dbReference>